<evidence type="ECO:0000313" key="4">
    <source>
        <dbReference type="Proteomes" id="UP000002051"/>
    </source>
</evidence>
<dbReference type="EnsemblPlants" id="KEH18439">
    <property type="protein sequence ID" value="KEH18439"/>
    <property type="gene ID" value="MTR_8g019460"/>
</dbReference>
<dbReference type="AlphaFoldDB" id="A0A072TLS0"/>
<keyword evidence="1 2" id="KW-0812">Transmembrane</keyword>
<evidence type="ECO:0000256" key="1">
    <source>
        <dbReference type="SAM" id="Phobius"/>
    </source>
</evidence>
<organism evidence="2 4">
    <name type="scientific">Medicago truncatula</name>
    <name type="common">Barrel medic</name>
    <name type="synonym">Medicago tribuloides</name>
    <dbReference type="NCBI Taxonomy" id="3880"/>
    <lineage>
        <taxon>Eukaryota</taxon>
        <taxon>Viridiplantae</taxon>
        <taxon>Streptophyta</taxon>
        <taxon>Embryophyta</taxon>
        <taxon>Tracheophyta</taxon>
        <taxon>Spermatophyta</taxon>
        <taxon>Magnoliopsida</taxon>
        <taxon>eudicotyledons</taxon>
        <taxon>Gunneridae</taxon>
        <taxon>Pentapetalae</taxon>
        <taxon>rosids</taxon>
        <taxon>fabids</taxon>
        <taxon>Fabales</taxon>
        <taxon>Fabaceae</taxon>
        <taxon>Papilionoideae</taxon>
        <taxon>50 kb inversion clade</taxon>
        <taxon>NPAAA clade</taxon>
        <taxon>Hologalegina</taxon>
        <taxon>IRL clade</taxon>
        <taxon>Trifolieae</taxon>
        <taxon>Medicago</taxon>
    </lineage>
</organism>
<evidence type="ECO:0000313" key="3">
    <source>
        <dbReference type="EnsemblPlants" id="KEH18439"/>
    </source>
</evidence>
<reference evidence="2 4" key="2">
    <citation type="journal article" date="2014" name="BMC Genomics">
        <title>An improved genome release (version Mt4.0) for the model legume Medicago truncatula.</title>
        <authorList>
            <person name="Tang H."/>
            <person name="Krishnakumar V."/>
            <person name="Bidwell S."/>
            <person name="Rosen B."/>
            <person name="Chan A."/>
            <person name="Zhou S."/>
            <person name="Gentzbittel L."/>
            <person name="Childs K.L."/>
            <person name="Yandell M."/>
            <person name="Gundlach H."/>
            <person name="Mayer K.F."/>
            <person name="Schwartz D.C."/>
            <person name="Town C.D."/>
        </authorList>
    </citation>
    <scope>GENOME REANNOTATION</scope>
    <source>
        <strain evidence="2">A17</strain>
        <strain evidence="3 4">cv. Jemalong A17</strain>
    </source>
</reference>
<evidence type="ECO:0000313" key="2">
    <source>
        <dbReference type="EMBL" id="KEH18439.1"/>
    </source>
</evidence>
<keyword evidence="4" id="KW-1185">Reference proteome</keyword>
<reference evidence="3" key="3">
    <citation type="submission" date="2015-04" db="UniProtKB">
        <authorList>
            <consortium name="EnsemblPlants"/>
        </authorList>
    </citation>
    <scope>IDENTIFICATION</scope>
    <source>
        <strain evidence="3">cv. Jemalong A17</strain>
    </source>
</reference>
<reference evidence="2 4" key="1">
    <citation type="journal article" date="2011" name="Nature">
        <title>The Medicago genome provides insight into the evolution of rhizobial symbioses.</title>
        <authorList>
            <person name="Young N.D."/>
            <person name="Debelle F."/>
            <person name="Oldroyd G.E."/>
            <person name="Geurts R."/>
            <person name="Cannon S.B."/>
            <person name="Udvardi M.K."/>
            <person name="Benedito V.A."/>
            <person name="Mayer K.F."/>
            <person name="Gouzy J."/>
            <person name="Schoof H."/>
            <person name="Van de Peer Y."/>
            <person name="Proost S."/>
            <person name="Cook D.R."/>
            <person name="Meyers B.C."/>
            <person name="Spannagl M."/>
            <person name="Cheung F."/>
            <person name="De Mita S."/>
            <person name="Krishnakumar V."/>
            <person name="Gundlach H."/>
            <person name="Zhou S."/>
            <person name="Mudge J."/>
            <person name="Bharti A.K."/>
            <person name="Murray J.D."/>
            <person name="Naoumkina M.A."/>
            <person name="Rosen B."/>
            <person name="Silverstein K.A."/>
            <person name="Tang H."/>
            <person name="Rombauts S."/>
            <person name="Zhao P.X."/>
            <person name="Zhou P."/>
            <person name="Barbe V."/>
            <person name="Bardou P."/>
            <person name="Bechner M."/>
            <person name="Bellec A."/>
            <person name="Berger A."/>
            <person name="Berges H."/>
            <person name="Bidwell S."/>
            <person name="Bisseling T."/>
            <person name="Choisne N."/>
            <person name="Couloux A."/>
            <person name="Denny R."/>
            <person name="Deshpande S."/>
            <person name="Dai X."/>
            <person name="Doyle J.J."/>
            <person name="Dudez A.M."/>
            <person name="Farmer A.D."/>
            <person name="Fouteau S."/>
            <person name="Franken C."/>
            <person name="Gibelin C."/>
            <person name="Gish J."/>
            <person name="Goldstein S."/>
            <person name="Gonzalez A.J."/>
            <person name="Green P.J."/>
            <person name="Hallab A."/>
            <person name="Hartog M."/>
            <person name="Hua A."/>
            <person name="Humphray S.J."/>
            <person name="Jeong D.H."/>
            <person name="Jing Y."/>
            <person name="Jocker A."/>
            <person name="Kenton S.M."/>
            <person name="Kim D.J."/>
            <person name="Klee K."/>
            <person name="Lai H."/>
            <person name="Lang C."/>
            <person name="Lin S."/>
            <person name="Macmil S.L."/>
            <person name="Magdelenat G."/>
            <person name="Matthews L."/>
            <person name="McCorrison J."/>
            <person name="Monaghan E.L."/>
            <person name="Mun J.H."/>
            <person name="Najar F.Z."/>
            <person name="Nicholson C."/>
            <person name="Noirot C."/>
            <person name="O'Bleness M."/>
            <person name="Paule C.R."/>
            <person name="Poulain J."/>
            <person name="Prion F."/>
            <person name="Qin B."/>
            <person name="Qu C."/>
            <person name="Retzel E.F."/>
            <person name="Riddle C."/>
            <person name="Sallet E."/>
            <person name="Samain S."/>
            <person name="Samson N."/>
            <person name="Sanders I."/>
            <person name="Saurat O."/>
            <person name="Scarpelli C."/>
            <person name="Schiex T."/>
            <person name="Segurens B."/>
            <person name="Severin A.J."/>
            <person name="Sherrier D.J."/>
            <person name="Shi R."/>
            <person name="Sims S."/>
            <person name="Singer S.R."/>
            <person name="Sinharoy S."/>
            <person name="Sterck L."/>
            <person name="Viollet A."/>
            <person name="Wang B.B."/>
            <person name="Wang K."/>
            <person name="Wang M."/>
            <person name="Wang X."/>
            <person name="Warfsmann J."/>
            <person name="Weissenbach J."/>
            <person name="White D.D."/>
            <person name="White J.D."/>
            <person name="Wiley G.B."/>
            <person name="Wincker P."/>
            <person name="Xing Y."/>
            <person name="Yang L."/>
            <person name="Yao Z."/>
            <person name="Ying F."/>
            <person name="Zhai J."/>
            <person name="Zhou L."/>
            <person name="Zuber A."/>
            <person name="Denarie J."/>
            <person name="Dixon R.A."/>
            <person name="May G.D."/>
            <person name="Schwartz D.C."/>
            <person name="Rogers J."/>
            <person name="Quetier F."/>
            <person name="Town C.D."/>
            <person name="Roe B.A."/>
        </authorList>
    </citation>
    <scope>NUCLEOTIDE SEQUENCE [LARGE SCALE GENOMIC DNA]</scope>
    <source>
        <strain evidence="2">A17</strain>
        <strain evidence="3 4">cv. Jemalong A17</strain>
    </source>
</reference>
<dbReference type="EMBL" id="CM001224">
    <property type="protein sequence ID" value="KEH18439.1"/>
    <property type="molecule type" value="Genomic_DNA"/>
</dbReference>
<protein>
    <submittedName>
        <fullName evidence="2">Transmembrane protein, putative</fullName>
    </submittedName>
</protein>
<accession>A0A072TLS0</accession>
<keyword evidence="1" id="KW-1133">Transmembrane helix</keyword>
<feature type="transmembrane region" description="Helical" evidence="1">
    <location>
        <begin position="74"/>
        <end position="93"/>
    </location>
</feature>
<dbReference type="Proteomes" id="UP000002051">
    <property type="component" value="Chromosome 8"/>
</dbReference>
<keyword evidence="1" id="KW-0472">Membrane</keyword>
<proteinExistence type="predicted"/>
<name>A0A072TLS0_MEDTR</name>
<gene>
    <name evidence="2" type="ordered locus">MTR_8g019460</name>
</gene>
<dbReference type="HOGENOM" id="CLU_1984931_0_0_1"/>
<sequence length="126" mass="14596">MAILLLLRKNSTPQITNLIVRQKPRIDNNRIQVKTNFSRNLLAFSKTGSGYIIAKTASPGHSFGSFRCLHLEDMVYHFLFWVITVAVKLRFPLMNKKMLRQMYDKEVNKDMAVARGRPEQKPYLGL</sequence>